<sequence length="99" mass="10410">MRKNAPALLDPPWVFAVAGLLASLSIGLVAAMASYLASLIVPESTVAQLVPWAVYLVAAAALSVSRIAVAGDKKRRLPWPFALGVLSGLALFASYYWPA</sequence>
<feature type="transmembrane region" description="Helical" evidence="1">
    <location>
        <begin position="81"/>
        <end position="98"/>
    </location>
</feature>
<protein>
    <submittedName>
        <fullName evidence="2">Uncharacterized protein</fullName>
    </submittedName>
</protein>
<evidence type="ECO:0000313" key="2">
    <source>
        <dbReference type="EMBL" id="QIN84493.1"/>
    </source>
</evidence>
<dbReference type="KEGG" id="rub:GBA63_18980"/>
<dbReference type="RefSeq" id="WP_166178735.1">
    <property type="nucleotide sequence ID" value="NZ_CP045119.1"/>
</dbReference>
<gene>
    <name evidence="2" type="ORF">GBA63_18980</name>
</gene>
<evidence type="ECO:0000313" key="3">
    <source>
        <dbReference type="Proteomes" id="UP000501452"/>
    </source>
</evidence>
<reference evidence="2 3" key="1">
    <citation type="submission" date="2019-10" db="EMBL/GenBank/DDBJ databases">
        <title>Rubrobacter sp nov SCSIO 52090 isolated from a deep-sea sediment in the South China Sea.</title>
        <authorList>
            <person name="Chen R.W."/>
        </authorList>
    </citation>
    <scope>NUCLEOTIDE SEQUENCE [LARGE SCALE GENOMIC DNA]</scope>
    <source>
        <strain evidence="2 3">SCSIO 52909</strain>
    </source>
</reference>
<keyword evidence="1" id="KW-0472">Membrane</keyword>
<accession>A0A6G8QDG2</accession>
<dbReference type="AlphaFoldDB" id="A0A6G8QDG2"/>
<dbReference type="Proteomes" id="UP000501452">
    <property type="component" value="Chromosome"/>
</dbReference>
<feature type="transmembrane region" description="Helical" evidence="1">
    <location>
        <begin position="49"/>
        <end position="69"/>
    </location>
</feature>
<name>A0A6G8QDG2_9ACTN</name>
<evidence type="ECO:0000256" key="1">
    <source>
        <dbReference type="SAM" id="Phobius"/>
    </source>
</evidence>
<keyword evidence="1" id="KW-0812">Transmembrane</keyword>
<dbReference type="EMBL" id="CP045119">
    <property type="protein sequence ID" value="QIN84493.1"/>
    <property type="molecule type" value="Genomic_DNA"/>
</dbReference>
<proteinExistence type="predicted"/>
<feature type="transmembrane region" description="Helical" evidence="1">
    <location>
        <begin position="12"/>
        <end position="37"/>
    </location>
</feature>
<organism evidence="2 3">
    <name type="scientific">Rubrobacter tropicus</name>
    <dbReference type="NCBI Taxonomy" id="2653851"/>
    <lineage>
        <taxon>Bacteria</taxon>
        <taxon>Bacillati</taxon>
        <taxon>Actinomycetota</taxon>
        <taxon>Rubrobacteria</taxon>
        <taxon>Rubrobacterales</taxon>
        <taxon>Rubrobacteraceae</taxon>
        <taxon>Rubrobacter</taxon>
    </lineage>
</organism>
<keyword evidence="1" id="KW-1133">Transmembrane helix</keyword>
<keyword evidence="3" id="KW-1185">Reference proteome</keyword>